<protein>
    <submittedName>
        <fullName evidence="1">Uncharacterized protein</fullName>
    </submittedName>
</protein>
<organism evidence="1 2">
    <name type="scientific">Parasedimentitalea denitrificans</name>
    <dbReference type="NCBI Taxonomy" id="2211118"/>
    <lineage>
        <taxon>Bacteria</taxon>
        <taxon>Pseudomonadati</taxon>
        <taxon>Pseudomonadota</taxon>
        <taxon>Alphaproteobacteria</taxon>
        <taxon>Rhodobacterales</taxon>
        <taxon>Paracoccaceae</taxon>
        <taxon>Parasedimentitalea</taxon>
    </lineage>
</organism>
<evidence type="ECO:0000313" key="1">
    <source>
        <dbReference type="EMBL" id="NIZ63285.1"/>
    </source>
</evidence>
<name>A0ABX0WFZ7_9RHOB</name>
<comment type="caution">
    <text evidence="1">The sequence shown here is derived from an EMBL/GenBank/DDBJ whole genome shotgun (WGS) entry which is preliminary data.</text>
</comment>
<evidence type="ECO:0000313" key="2">
    <source>
        <dbReference type="Proteomes" id="UP001429564"/>
    </source>
</evidence>
<dbReference type="EMBL" id="QHLQ01000034">
    <property type="protein sequence ID" value="NIZ63285.1"/>
    <property type="molecule type" value="Genomic_DNA"/>
</dbReference>
<dbReference type="RefSeq" id="WP_167685876.1">
    <property type="nucleotide sequence ID" value="NZ_QHLQ01000034.1"/>
</dbReference>
<dbReference type="Proteomes" id="UP001429564">
    <property type="component" value="Unassembled WGS sequence"/>
</dbReference>
<sequence>MSGTDLEKLNIILAARDREFTKAMDRNIRRVERFAKRSERHLSNVSRKFDAMGFAAKRFAPLMAALGAGAIIGKLRRTAASLDDIGKTADKIGLTTDALQELRSVAESAGVSQSSLDSSMERFNKRLGEATMGGGAAAKMLKALDLEAGDLVTMGLDDALSQVADKIAAIPEPAQRAAAAAALFGREGVAMVNLMREGSAGMETMRQEARDLGIVIDESLIRGAEESQTQLDLMSRVISSQLNSALIDMAPLLVGGATAIADFVRGMVAAINATKAFLNPQSDLEKATENLVDGMADEIRQSQLLEAALGKGANMSVAVAKTKLSEAQARHQNVQAIIAEHRALALGSSEYQDLTDTIQRTTADIEEMESVQQRASDLDIQLPGMSADDATHAANIAAAYGRLMDAMNQRHAIDLQNEGLNQQLERTAENITTLQTALDNAEGGVVSVEGTYVSPLENSPKQEISRTGSAAQVAIPDLSDYAEVMARINGVFGDVKGSGDGYADTLAKLQVLYDSGALSADQYEAAVGAVGDRFQDAKSKSESLRSSAINTLSAITTRSSTASEALANLAANWASMFANAAFGGLLKDTGIFDGLGDLLSFDGGGYTGDGPRSGGLDGKGGRMAVIHPQESIIDHTKGQGGRAGGSNGSVHVSVGVDEGGNLIPIIKSVSGNVVASAAPAIMATQDRKTAQNLQNHLARQG</sequence>
<gene>
    <name evidence="1" type="ORF">DL239_20160</name>
</gene>
<keyword evidence="2" id="KW-1185">Reference proteome</keyword>
<accession>A0ABX0WFZ7</accession>
<reference evidence="1 2" key="1">
    <citation type="submission" date="2018-05" db="EMBL/GenBank/DDBJ databases">
        <authorList>
            <person name="Zhang Y.-J."/>
        </authorList>
    </citation>
    <scope>NUCLEOTIDE SEQUENCE [LARGE SCALE GENOMIC DNA]</scope>
    <source>
        <strain evidence="1 2">CY04</strain>
    </source>
</reference>
<proteinExistence type="predicted"/>